<evidence type="ECO:0000313" key="8">
    <source>
        <dbReference type="Proteomes" id="UP000311382"/>
    </source>
</evidence>
<name>A0A5C5FUQ9_9BASI</name>
<dbReference type="Pfam" id="PF17820">
    <property type="entry name" value="PDZ_6"/>
    <property type="match status" value="1"/>
</dbReference>
<dbReference type="AlphaFoldDB" id="A0A5C5FUQ9"/>
<feature type="compositionally biased region" description="Low complexity" evidence="4">
    <location>
        <begin position="1"/>
        <end position="20"/>
    </location>
</feature>
<evidence type="ECO:0000256" key="4">
    <source>
        <dbReference type="SAM" id="MobiDB-lite"/>
    </source>
</evidence>
<dbReference type="InterPro" id="IPR040815">
    <property type="entry name" value="Nas2_N"/>
</dbReference>
<dbReference type="InterPro" id="IPR036034">
    <property type="entry name" value="PDZ_sf"/>
</dbReference>
<sequence length="264" mass="28006">MSIHDPSSAHAPPSTSTSSDRAPSTTVTVQSEVRRLSLKRSQIDAQLGAYFDVLKSNNIDMHAPLVDKEGFPRSDIDVAGVRTARVHIIRLRNDLGDLQREMEQVVVRGLPRDDGEPAVAAEAEDAQMQDQGAEGETPFAKVDAVAPGSPADTAGMKRDDLLVSLGGVSAAAAGPTDALRAVAALVGRSEGVQLAVVVTRGAERKELMLTPRSGWGGRGLLGCVRLLCFPVARFRRARRAGRNQDRSLTCTGLACSCHIVPHAS</sequence>
<proteinExistence type="inferred from homology"/>
<dbReference type="STRING" id="5288.A0A5C5FUQ9"/>
<gene>
    <name evidence="7" type="ORF">DMC30DRAFT_352131</name>
</gene>
<evidence type="ECO:0000259" key="5">
    <source>
        <dbReference type="Pfam" id="PF17820"/>
    </source>
</evidence>
<dbReference type="FunFam" id="2.30.42.10:FF:000107">
    <property type="entry name" value="26S proteasome non-ATPase regulatory subunit 9"/>
    <property type="match status" value="1"/>
</dbReference>
<dbReference type="GO" id="GO:0005737">
    <property type="term" value="C:cytoplasm"/>
    <property type="evidence" value="ECO:0007669"/>
    <property type="project" value="TreeGrafter"/>
</dbReference>
<keyword evidence="8" id="KW-1185">Reference proteome</keyword>
<dbReference type="GO" id="GO:0005634">
    <property type="term" value="C:nucleus"/>
    <property type="evidence" value="ECO:0007669"/>
    <property type="project" value="TreeGrafter"/>
</dbReference>
<dbReference type="EMBL" id="SOZI01000064">
    <property type="protein sequence ID" value="TNY20553.1"/>
    <property type="molecule type" value="Genomic_DNA"/>
</dbReference>
<dbReference type="PANTHER" id="PTHR12651:SF1">
    <property type="entry name" value="26S PROTEASOME NON-ATPASE REGULATORY SUBUNIT 9"/>
    <property type="match status" value="1"/>
</dbReference>
<dbReference type="InterPro" id="IPR035269">
    <property type="entry name" value="PSMD9"/>
</dbReference>
<protein>
    <recommendedName>
        <fullName evidence="3">Probable 26S proteasome regulatory subunit p27</fullName>
    </recommendedName>
</protein>
<dbReference type="Proteomes" id="UP000311382">
    <property type="component" value="Unassembled WGS sequence"/>
</dbReference>
<reference evidence="7 8" key="1">
    <citation type="submission" date="2019-03" db="EMBL/GenBank/DDBJ databases">
        <title>Rhodosporidium diobovatum UCD-FST 08-225 genome sequencing, assembly, and annotation.</title>
        <authorList>
            <person name="Fakankun I.U."/>
            <person name="Fristensky B."/>
            <person name="Levin D.B."/>
        </authorList>
    </citation>
    <scope>NUCLEOTIDE SEQUENCE [LARGE SCALE GENOMIC DNA]</scope>
    <source>
        <strain evidence="7 8">UCD-FST 08-225</strain>
    </source>
</reference>
<evidence type="ECO:0000256" key="3">
    <source>
        <dbReference type="ARBA" id="ARBA00068021"/>
    </source>
</evidence>
<dbReference type="InterPro" id="IPR041489">
    <property type="entry name" value="PDZ_6"/>
</dbReference>
<feature type="domain" description="PDZ" evidence="5">
    <location>
        <begin position="142"/>
        <end position="186"/>
    </location>
</feature>
<feature type="region of interest" description="Disordered" evidence="4">
    <location>
        <begin position="1"/>
        <end position="28"/>
    </location>
</feature>
<feature type="domain" description="Nas2 N-terminal" evidence="6">
    <location>
        <begin position="34"/>
        <end position="106"/>
    </location>
</feature>
<accession>A0A5C5FUQ9</accession>
<evidence type="ECO:0000256" key="2">
    <source>
        <dbReference type="ARBA" id="ARBA00023186"/>
    </source>
</evidence>
<evidence type="ECO:0000259" key="6">
    <source>
        <dbReference type="Pfam" id="PF18265"/>
    </source>
</evidence>
<evidence type="ECO:0000256" key="1">
    <source>
        <dbReference type="ARBA" id="ARBA00005256"/>
    </source>
</evidence>
<dbReference type="Gene3D" id="6.10.140.1710">
    <property type="match status" value="1"/>
</dbReference>
<organism evidence="7 8">
    <name type="scientific">Rhodotorula diobovata</name>
    <dbReference type="NCBI Taxonomy" id="5288"/>
    <lineage>
        <taxon>Eukaryota</taxon>
        <taxon>Fungi</taxon>
        <taxon>Dikarya</taxon>
        <taxon>Basidiomycota</taxon>
        <taxon>Pucciniomycotina</taxon>
        <taxon>Microbotryomycetes</taxon>
        <taxon>Sporidiobolales</taxon>
        <taxon>Sporidiobolaceae</taxon>
        <taxon>Rhodotorula</taxon>
    </lineage>
</organism>
<dbReference type="SUPFAM" id="SSF50156">
    <property type="entry name" value="PDZ domain-like"/>
    <property type="match status" value="1"/>
</dbReference>
<keyword evidence="2" id="KW-0143">Chaperone</keyword>
<dbReference type="OrthoDB" id="72325at2759"/>
<evidence type="ECO:0000313" key="7">
    <source>
        <dbReference type="EMBL" id="TNY20553.1"/>
    </source>
</evidence>
<dbReference type="Pfam" id="PF18265">
    <property type="entry name" value="Nas2_N"/>
    <property type="match status" value="1"/>
</dbReference>
<comment type="caution">
    <text evidence="7">The sequence shown here is derived from an EMBL/GenBank/DDBJ whole genome shotgun (WGS) entry which is preliminary data.</text>
</comment>
<comment type="similarity">
    <text evidence="1">Belongs to the proteasome subunit p27 family.</text>
</comment>
<dbReference type="PANTHER" id="PTHR12651">
    <property type="entry name" value="26S PROTEASOME NON-ATPASE REGULATORY SUBUNIT 9"/>
    <property type="match status" value="1"/>
</dbReference>
<dbReference type="GO" id="GO:0070682">
    <property type="term" value="P:proteasome regulatory particle assembly"/>
    <property type="evidence" value="ECO:0007669"/>
    <property type="project" value="InterPro"/>
</dbReference>
<dbReference type="Gene3D" id="2.30.42.10">
    <property type="match status" value="1"/>
</dbReference>